<comment type="caution">
    <text evidence="2">The sequence shown here is derived from an EMBL/GenBank/DDBJ whole genome shotgun (WGS) entry which is preliminary data.</text>
</comment>
<dbReference type="Proteomes" id="UP000198406">
    <property type="component" value="Unassembled WGS sequence"/>
</dbReference>
<dbReference type="EMBL" id="BDSP01000172">
    <property type="protein sequence ID" value="GAX21785.1"/>
    <property type="molecule type" value="Genomic_DNA"/>
</dbReference>
<keyword evidence="3" id="KW-1185">Reference proteome</keyword>
<evidence type="ECO:0000256" key="1">
    <source>
        <dbReference type="SAM" id="MobiDB-lite"/>
    </source>
</evidence>
<gene>
    <name evidence="2" type="ORF">FisN_31Lh075</name>
</gene>
<dbReference type="InParanoid" id="A0A1Z5K6G3"/>
<dbReference type="OrthoDB" id="46508at2759"/>
<dbReference type="Gene3D" id="1.25.40.10">
    <property type="entry name" value="Tetratricopeptide repeat domain"/>
    <property type="match status" value="1"/>
</dbReference>
<dbReference type="SUPFAM" id="SSF48452">
    <property type="entry name" value="TPR-like"/>
    <property type="match status" value="1"/>
</dbReference>
<dbReference type="AlphaFoldDB" id="A0A1Z5K6G3"/>
<dbReference type="InterPro" id="IPR011990">
    <property type="entry name" value="TPR-like_helical_dom_sf"/>
</dbReference>
<protein>
    <submittedName>
        <fullName evidence="2">Uncharacterized protein</fullName>
    </submittedName>
</protein>
<organism evidence="2 3">
    <name type="scientific">Fistulifera solaris</name>
    <name type="common">Oleaginous diatom</name>
    <dbReference type="NCBI Taxonomy" id="1519565"/>
    <lineage>
        <taxon>Eukaryota</taxon>
        <taxon>Sar</taxon>
        <taxon>Stramenopiles</taxon>
        <taxon>Ochrophyta</taxon>
        <taxon>Bacillariophyta</taxon>
        <taxon>Bacillariophyceae</taxon>
        <taxon>Bacillariophycidae</taxon>
        <taxon>Naviculales</taxon>
        <taxon>Naviculaceae</taxon>
        <taxon>Fistulifera</taxon>
    </lineage>
</organism>
<accession>A0A1Z5K6G3</accession>
<evidence type="ECO:0000313" key="3">
    <source>
        <dbReference type="Proteomes" id="UP000198406"/>
    </source>
</evidence>
<proteinExistence type="predicted"/>
<feature type="region of interest" description="Disordered" evidence="1">
    <location>
        <begin position="1"/>
        <end position="22"/>
    </location>
</feature>
<name>A0A1Z5K6G3_FISSO</name>
<sequence length="197" mass="22454">MEQSYSRSRSHQQWSDSASAISDSSFISSLSTEPSETSLPLLLIDGPQRDDVVLFDNESFSPYEPTDWNEDMPKPIPLKRTLHDLEEAIQLYGPNHIKVASLWSALGLIRHHMQHLTDAAVKCHRAAIDIYRQNDTCKVDLAVALTDLGRCYEYLHESDKSVLLYREAALTLESDPTHQQSCFLQSVKRAQARLERR</sequence>
<feature type="compositionally biased region" description="Polar residues" evidence="1">
    <location>
        <begin position="1"/>
        <end position="14"/>
    </location>
</feature>
<evidence type="ECO:0000313" key="2">
    <source>
        <dbReference type="EMBL" id="GAX21785.1"/>
    </source>
</evidence>
<reference evidence="2 3" key="1">
    <citation type="journal article" date="2015" name="Plant Cell">
        <title>Oil accumulation by the oleaginous diatom Fistulifera solaris as revealed by the genome and transcriptome.</title>
        <authorList>
            <person name="Tanaka T."/>
            <person name="Maeda Y."/>
            <person name="Veluchamy A."/>
            <person name="Tanaka M."/>
            <person name="Abida H."/>
            <person name="Marechal E."/>
            <person name="Bowler C."/>
            <person name="Muto M."/>
            <person name="Sunaga Y."/>
            <person name="Tanaka M."/>
            <person name="Yoshino T."/>
            <person name="Taniguchi T."/>
            <person name="Fukuda Y."/>
            <person name="Nemoto M."/>
            <person name="Matsumoto M."/>
            <person name="Wong P.S."/>
            <person name="Aburatani S."/>
            <person name="Fujibuchi W."/>
        </authorList>
    </citation>
    <scope>NUCLEOTIDE SEQUENCE [LARGE SCALE GENOMIC DNA]</scope>
    <source>
        <strain evidence="2 3">JPCC DA0580</strain>
    </source>
</reference>